<evidence type="ECO:0000256" key="10">
    <source>
        <dbReference type="ARBA" id="ARBA00031323"/>
    </source>
</evidence>
<proteinExistence type="inferred from homology"/>
<dbReference type="InterPro" id="IPR029063">
    <property type="entry name" value="SAM-dependent_MTases_sf"/>
</dbReference>
<dbReference type="PANTHER" id="PTHR11579">
    <property type="entry name" value="PROTEIN-L-ISOASPARTATE O-METHYLTRANSFERASE"/>
    <property type="match status" value="1"/>
</dbReference>
<dbReference type="SUPFAM" id="SSF53335">
    <property type="entry name" value="S-adenosyl-L-methionine-dependent methyltransferases"/>
    <property type="match status" value="1"/>
</dbReference>
<organism evidence="12 13">
    <name type="scientific">Polycladospora coralii</name>
    <dbReference type="NCBI Taxonomy" id="2771432"/>
    <lineage>
        <taxon>Bacteria</taxon>
        <taxon>Bacillati</taxon>
        <taxon>Bacillota</taxon>
        <taxon>Bacilli</taxon>
        <taxon>Bacillales</taxon>
        <taxon>Thermoactinomycetaceae</taxon>
        <taxon>Polycladospora</taxon>
    </lineage>
</organism>
<evidence type="ECO:0000256" key="1">
    <source>
        <dbReference type="ARBA" id="ARBA00004496"/>
    </source>
</evidence>
<sequence>MENLDWAFQNTNRDDFVLQENGKRITQSTANSGIRNGLSMLDAREGNRVLEIGTGSGFSGALLSYLVGSSGSVISLDIEPTLTKRANRLYKEKDIHSVQCITRDGRLGDSDHAPFDRIIAWTTPQEIPNHWIEQLKKDGIIVFPFQVVPIARGIVTVSFKKVNNGLIGQSVSDEGYIPMSSEPVTDFKALGIISYADLIGGDDTPVWASGDWMKHSDNQNWLRLYYGTKPESSSFKKTGSDILPYLLAKNSQGLTFGLKEDESGWIGYSSPDGFALLSYHYPEKWMISDQNHAQILNGWINQWVLVNEPSYKDLIPIITKDNIKVELKGGD</sequence>
<evidence type="ECO:0000256" key="6">
    <source>
        <dbReference type="ARBA" id="ARBA00022603"/>
    </source>
</evidence>
<evidence type="ECO:0000256" key="8">
    <source>
        <dbReference type="ARBA" id="ARBA00022691"/>
    </source>
</evidence>
<dbReference type="RefSeq" id="WP_191138726.1">
    <property type="nucleotide sequence ID" value="NZ_JACXAG020000001.1"/>
</dbReference>
<evidence type="ECO:0000256" key="11">
    <source>
        <dbReference type="ARBA" id="ARBA00031350"/>
    </source>
</evidence>
<dbReference type="Gene3D" id="3.40.50.150">
    <property type="entry name" value="Vaccinia Virus protein VP39"/>
    <property type="match status" value="1"/>
</dbReference>
<reference evidence="12" key="1">
    <citation type="submission" date="2020-09" db="EMBL/GenBank/DDBJ databases">
        <title>A novel bacterium of genus Hazenella, isolated from South China Sea.</title>
        <authorList>
            <person name="Huang H."/>
            <person name="Mo K."/>
            <person name="Hu Y."/>
        </authorList>
    </citation>
    <scope>NUCLEOTIDE SEQUENCE</scope>
    <source>
        <strain evidence="12">IB182357</strain>
    </source>
</reference>
<dbReference type="Pfam" id="PF01135">
    <property type="entry name" value="PCMT"/>
    <property type="match status" value="1"/>
</dbReference>
<evidence type="ECO:0000256" key="4">
    <source>
        <dbReference type="ARBA" id="ARBA00013346"/>
    </source>
</evidence>
<dbReference type="GO" id="GO:0004719">
    <property type="term" value="F:protein-L-isoaspartate (D-aspartate) O-methyltransferase activity"/>
    <property type="evidence" value="ECO:0007669"/>
    <property type="project" value="UniProtKB-EC"/>
</dbReference>
<keyword evidence="7" id="KW-0808">Transferase</keyword>
<keyword evidence="5" id="KW-0963">Cytoplasm</keyword>
<dbReference type="PANTHER" id="PTHR11579:SF0">
    <property type="entry name" value="PROTEIN-L-ISOASPARTATE(D-ASPARTATE) O-METHYLTRANSFERASE"/>
    <property type="match status" value="1"/>
</dbReference>
<dbReference type="GO" id="GO:0005737">
    <property type="term" value="C:cytoplasm"/>
    <property type="evidence" value="ECO:0007669"/>
    <property type="project" value="UniProtKB-SubCell"/>
</dbReference>
<evidence type="ECO:0000256" key="3">
    <source>
        <dbReference type="ARBA" id="ARBA00011890"/>
    </source>
</evidence>
<accession>A0A926RVU5</accession>
<dbReference type="GO" id="GO:0032259">
    <property type="term" value="P:methylation"/>
    <property type="evidence" value="ECO:0007669"/>
    <property type="project" value="UniProtKB-KW"/>
</dbReference>
<evidence type="ECO:0000256" key="9">
    <source>
        <dbReference type="ARBA" id="ARBA00030757"/>
    </source>
</evidence>
<keyword evidence="6 12" id="KW-0489">Methyltransferase</keyword>
<evidence type="ECO:0000256" key="2">
    <source>
        <dbReference type="ARBA" id="ARBA00005369"/>
    </source>
</evidence>
<dbReference type="Proteomes" id="UP000661691">
    <property type="component" value="Unassembled WGS sequence"/>
</dbReference>
<evidence type="ECO:0000256" key="7">
    <source>
        <dbReference type="ARBA" id="ARBA00022679"/>
    </source>
</evidence>
<comment type="subcellular location">
    <subcellularLocation>
        <location evidence="1">Cytoplasm</location>
    </subcellularLocation>
</comment>
<dbReference type="CDD" id="cd02440">
    <property type="entry name" value="AdoMet_MTases"/>
    <property type="match status" value="1"/>
</dbReference>
<comment type="caution">
    <text evidence="12">The sequence shown here is derived from an EMBL/GenBank/DDBJ whole genome shotgun (WGS) entry which is preliminary data.</text>
</comment>
<gene>
    <name evidence="12" type="ORF">IC620_16600</name>
</gene>
<dbReference type="InterPro" id="IPR000682">
    <property type="entry name" value="PCMT"/>
</dbReference>
<dbReference type="EMBL" id="JACXAH010000055">
    <property type="protein sequence ID" value="MBD1373964.1"/>
    <property type="molecule type" value="Genomic_DNA"/>
</dbReference>
<protein>
    <recommendedName>
        <fullName evidence="4">Protein-L-isoaspartate O-methyltransferase</fullName>
        <ecNumber evidence="3">2.1.1.77</ecNumber>
    </recommendedName>
    <alternativeName>
        <fullName evidence="11">L-isoaspartyl protein carboxyl methyltransferase</fullName>
    </alternativeName>
    <alternativeName>
        <fullName evidence="9">Protein L-isoaspartyl methyltransferase</fullName>
    </alternativeName>
    <alternativeName>
        <fullName evidence="10">Protein-beta-aspartate methyltransferase</fullName>
    </alternativeName>
</protein>
<evidence type="ECO:0000256" key="5">
    <source>
        <dbReference type="ARBA" id="ARBA00022490"/>
    </source>
</evidence>
<evidence type="ECO:0000313" key="12">
    <source>
        <dbReference type="EMBL" id="MBD1373964.1"/>
    </source>
</evidence>
<dbReference type="AlphaFoldDB" id="A0A926RVU5"/>
<name>A0A926RVU5_9BACL</name>
<dbReference type="EC" id="2.1.1.77" evidence="3"/>
<keyword evidence="13" id="KW-1185">Reference proteome</keyword>
<comment type="similarity">
    <text evidence="2">Belongs to the methyltransferase superfamily. L-isoaspartyl/D-aspartyl protein methyltransferase family.</text>
</comment>
<keyword evidence="8" id="KW-0949">S-adenosyl-L-methionine</keyword>
<evidence type="ECO:0000313" key="13">
    <source>
        <dbReference type="Proteomes" id="UP000661691"/>
    </source>
</evidence>